<dbReference type="Proteomes" id="UP000645865">
    <property type="component" value="Unassembled WGS sequence"/>
</dbReference>
<comment type="caution">
    <text evidence="4">The sequence shown here is derived from an EMBL/GenBank/DDBJ whole genome shotgun (WGS) entry which is preliminary data.</text>
</comment>
<dbReference type="Pfam" id="PF03162">
    <property type="entry name" value="Y_phosphatase2"/>
    <property type="match status" value="1"/>
</dbReference>
<evidence type="ECO:0000313" key="4">
    <source>
        <dbReference type="EMBL" id="MBI6623684.1"/>
    </source>
</evidence>
<comment type="similarity">
    <text evidence="1">Belongs to the protein-tyrosine phosphatase family.</text>
</comment>
<dbReference type="RefSeq" id="WP_047882309.1">
    <property type="nucleotide sequence ID" value="NZ_BQHF01000006.1"/>
</dbReference>
<feature type="domain" description="Tyrosine specific protein phosphatases" evidence="3">
    <location>
        <begin position="108"/>
        <end position="160"/>
    </location>
</feature>
<evidence type="ECO:0000256" key="2">
    <source>
        <dbReference type="SAM" id="SignalP"/>
    </source>
</evidence>
<sequence>MLKHALFAALCLTLVSLFATTPVQADEIITSVRSPEWAQPIDTHYNLHQMTPTLYRSGLPDSGALPLLEKLKIGTVINFLPESDATWLKTADIKQVQLTYRTNHVDDSDVLAALRAIQQAESNGPVLMHCKHGSDRTGLMAAMYRVVIQGWSKEDALNEMTLGGFGNSNGFKDGVRYMMRADVGKLRTALANGDCSTSAFALCSMKDWISTSNKEGADAVGADVIKTMQPRE</sequence>
<evidence type="ECO:0000256" key="1">
    <source>
        <dbReference type="ARBA" id="ARBA00009580"/>
    </source>
</evidence>
<dbReference type="SUPFAM" id="SSF52799">
    <property type="entry name" value="(Phosphotyrosine protein) phosphatases II"/>
    <property type="match status" value="1"/>
</dbReference>
<evidence type="ECO:0000313" key="5">
    <source>
        <dbReference type="Proteomes" id="UP000645865"/>
    </source>
</evidence>
<evidence type="ECO:0000259" key="3">
    <source>
        <dbReference type="PROSITE" id="PS50056"/>
    </source>
</evidence>
<dbReference type="InterPro" id="IPR016130">
    <property type="entry name" value="Tyr_Pase_AS"/>
</dbReference>
<accession>A0A8I1E2G1</accession>
<name>A0A8I1E2G1_9PSED</name>
<keyword evidence="2" id="KW-0732">Signal</keyword>
<dbReference type="InterPro" id="IPR000387">
    <property type="entry name" value="Tyr_Pase_dom"/>
</dbReference>
<dbReference type="InterPro" id="IPR029021">
    <property type="entry name" value="Prot-tyrosine_phosphatase-like"/>
</dbReference>
<dbReference type="Gene3D" id="3.90.190.10">
    <property type="entry name" value="Protein tyrosine phosphatase superfamily"/>
    <property type="match status" value="1"/>
</dbReference>
<dbReference type="PROSITE" id="PS00383">
    <property type="entry name" value="TYR_PHOSPHATASE_1"/>
    <property type="match status" value="1"/>
</dbReference>
<protein>
    <submittedName>
        <fullName evidence="4">Dual specificity protein phosphatase family protein</fullName>
    </submittedName>
</protein>
<organism evidence="4 5">
    <name type="scientific">Pseudomonas rhodesiae</name>
    <dbReference type="NCBI Taxonomy" id="76760"/>
    <lineage>
        <taxon>Bacteria</taxon>
        <taxon>Pseudomonadati</taxon>
        <taxon>Pseudomonadota</taxon>
        <taxon>Gammaproteobacteria</taxon>
        <taxon>Pseudomonadales</taxon>
        <taxon>Pseudomonadaceae</taxon>
        <taxon>Pseudomonas</taxon>
    </lineage>
</organism>
<dbReference type="PANTHER" id="PTHR31126">
    <property type="entry name" value="TYROSINE-PROTEIN PHOSPHATASE"/>
    <property type="match status" value="1"/>
</dbReference>
<dbReference type="PANTHER" id="PTHR31126:SF72">
    <property type="entry name" value="DUAL SPECIFICITY PROTEIN PHOSPHATASE TPBA"/>
    <property type="match status" value="1"/>
</dbReference>
<gene>
    <name evidence="4" type="ORF">YA0853_08350</name>
</gene>
<dbReference type="EMBL" id="JAEILH010000012">
    <property type="protein sequence ID" value="MBI6623684.1"/>
    <property type="molecule type" value="Genomic_DNA"/>
</dbReference>
<dbReference type="GO" id="GO:0016791">
    <property type="term" value="F:phosphatase activity"/>
    <property type="evidence" value="ECO:0007669"/>
    <property type="project" value="TreeGrafter"/>
</dbReference>
<reference evidence="4" key="1">
    <citation type="submission" date="2020-12" db="EMBL/GenBank/DDBJ databases">
        <title>Comparative genomic insights into the epidemiology and virulence of plant pathogenic Pseudomonads from Turkey.</title>
        <authorList>
            <person name="Dillon M."/>
            <person name="Ruiz-Bedoya T."/>
            <person name="Bendalovic-Torma C."/>
            <person name="Guttman K.M."/>
            <person name="Kwak H."/>
            <person name="Middleton M.A."/>
            <person name="Wang P.W."/>
            <person name="Horuz S."/>
            <person name="Aysan Y."/>
            <person name="Guttman D.S."/>
        </authorList>
    </citation>
    <scope>NUCLEOTIDE SEQUENCE</scope>
    <source>
        <strain evidence="4">S5_IA_3a</strain>
    </source>
</reference>
<dbReference type="InterPro" id="IPR004861">
    <property type="entry name" value="Siw14-like"/>
</dbReference>
<dbReference type="PROSITE" id="PS50056">
    <property type="entry name" value="TYR_PHOSPHATASE_2"/>
    <property type="match status" value="1"/>
</dbReference>
<feature type="chain" id="PRO_5034157622" evidence="2">
    <location>
        <begin position="26"/>
        <end position="232"/>
    </location>
</feature>
<feature type="signal peptide" evidence="2">
    <location>
        <begin position="1"/>
        <end position="25"/>
    </location>
</feature>
<dbReference type="AlphaFoldDB" id="A0A8I1E2G1"/>
<proteinExistence type="inferred from homology"/>